<evidence type="ECO:0000259" key="5">
    <source>
        <dbReference type="PROSITE" id="PS50054"/>
    </source>
</evidence>
<dbReference type="PROSITE" id="PS50056">
    <property type="entry name" value="TYR_PHOSPHATASE_2"/>
    <property type="match status" value="1"/>
</dbReference>
<evidence type="ECO:0000256" key="1">
    <source>
        <dbReference type="ARBA" id="ARBA00008601"/>
    </source>
</evidence>
<sequence>MPISNSISQPCLPAASDGPTEILPFLYLGSQQDALDPALLNKYGIQYVINLSVNCPRPESVKQDGHFMRIPVNDSYQEKLLPHFEEAFKFLDKVSQCGSVVLIHCLAGISRSPTLAIAYIMRQNKWTSEQAYRFVKEKRPSISPNFNFMGQLLEYESQLREECRLMSSPGTGDVTSSSSNSFGLCSSSDSSNESPRIFETKQKYVQMECTTKIAKSISCEQISSSGKLARPHSFWDSDVRQPSSKSWLDRTVSGTVTCGNHPPK</sequence>
<dbReference type="AlphaFoldDB" id="A0A0B2VCR1"/>
<dbReference type="InterPro" id="IPR029021">
    <property type="entry name" value="Prot-tyrosine_phosphatase-like"/>
</dbReference>
<dbReference type="GO" id="GO:0008330">
    <property type="term" value="F:protein tyrosine/threonine phosphatase activity"/>
    <property type="evidence" value="ECO:0007669"/>
    <property type="project" value="TreeGrafter"/>
</dbReference>
<dbReference type="Gene3D" id="3.90.190.10">
    <property type="entry name" value="Protein tyrosine phosphatase superfamily"/>
    <property type="match status" value="1"/>
</dbReference>
<dbReference type="InterPro" id="IPR008343">
    <property type="entry name" value="MKP"/>
</dbReference>
<name>A0A0B2VCR1_TOXCA</name>
<dbReference type="PANTHER" id="PTHR10159:SF533">
    <property type="entry name" value="TYROSINE-PROTEIN PHOSPHATASE VHP-1"/>
    <property type="match status" value="1"/>
</dbReference>
<dbReference type="GO" id="GO:0017017">
    <property type="term" value="F:MAP kinase tyrosine/serine/threonine phosphatase activity"/>
    <property type="evidence" value="ECO:0007669"/>
    <property type="project" value="InterPro"/>
</dbReference>
<feature type="domain" description="Tyrosine specific protein phosphatases" evidence="6">
    <location>
        <begin position="82"/>
        <end position="142"/>
    </location>
</feature>
<dbReference type="PRINTS" id="PR01764">
    <property type="entry name" value="MAPKPHPHTASE"/>
</dbReference>
<dbReference type="SMART" id="SM00195">
    <property type="entry name" value="DSPc"/>
    <property type="match status" value="1"/>
</dbReference>
<dbReference type="SUPFAM" id="SSF52799">
    <property type="entry name" value="(Phosphotyrosine protein) phosphatases II"/>
    <property type="match status" value="1"/>
</dbReference>
<dbReference type="OrthoDB" id="165342at2759"/>
<dbReference type="EMBL" id="JPKZ01001930">
    <property type="protein sequence ID" value="KHN79239.1"/>
    <property type="molecule type" value="Genomic_DNA"/>
</dbReference>
<organism evidence="7 8">
    <name type="scientific">Toxocara canis</name>
    <name type="common">Canine roundworm</name>
    <dbReference type="NCBI Taxonomy" id="6265"/>
    <lineage>
        <taxon>Eukaryota</taxon>
        <taxon>Metazoa</taxon>
        <taxon>Ecdysozoa</taxon>
        <taxon>Nematoda</taxon>
        <taxon>Chromadorea</taxon>
        <taxon>Rhabditida</taxon>
        <taxon>Spirurina</taxon>
        <taxon>Ascaridomorpha</taxon>
        <taxon>Ascaridoidea</taxon>
        <taxon>Toxocaridae</taxon>
        <taxon>Toxocara</taxon>
    </lineage>
</organism>
<dbReference type="GO" id="GO:0005737">
    <property type="term" value="C:cytoplasm"/>
    <property type="evidence" value="ECO:0007669"/>
    <property type="project" value="TreeGrafter"/>
</dbReference>
<keyword evidence="3" id="KW-0378">Hydrolase</keyword>
<accession>A0A0B2VCR1</accession>
<comment type="similarity">
    <text evidence="1">Belongs to the protein-tyrosine phosphatase family. Non-receptor class dual specificity subfamily.</text>
</comment>
<dbReference type="GO" id="GO:0033550">
    <property type="term" value="F:MAP kinase tyrosine phosphatase activity"/>
    <property type="evidence" value="ECO:0007669"/>
    <property type="project" value="TreeGrafter"/>
</dbReference>
<dbReference type="InterPro" id="IPR016130">
    <property type="entry name" value="Tyr_Pase_AS"/>
</dbReference>
<evidence type="ECO:0000313" key="7">
    <source>
        <dbReference type="EMBL" id="KHN79239.1"/>
    </source>
</evidence>
<gene>
    <name evidence="7" type="primary">vhp-1</name>
    <name evidence="7" type="ORF">Tcan_11930</name>
</gene>
<dbReference type="PROSITE" id="PS50054">
    <property type="entry name" value="TYR_PHOSPHATASE_DUAL"/>
    <property type="match status" value="1"/>
</dbReference>
<dbReference type="CDD" id="cd14568">
    <property type="entry name" value="DSP_MKP_classIII"/>
    <property type="match status" value="1"/>
</dbReference>
<dbReference type="InterPro" id="IPR000340">
    <property type="entry name" value="Dual-sp_phosphatase_cat-dom"/>
</dbReference>
<evidence type="ECO:0000256" key="3">
    <source>
        <dbReference type="ARBA" id="ARBA00022801"/>
    </source>
</evidence>
<dbReference type="STRING" id="6265.A0A0B2VCR1"/>
<reference evidence="7 8" key="1">
    <citation type="submission" date="2014-11" db="EMBL/GenBank/DDBJ databases">
        <title>Genetic blueprint of the zoonotic pathogen Toxocara canis.</title>
        <authorList>
            <person name="Zhu X.-Q."/>
            <person name="Korhonen P.K."/>
            <person name="Cai H."/>
            <person name="Young N.D."/>
            <person name="Nejsum P."/>
            <person name="von Samson-Himmelstjerna G."/>
            <person name="Boag P.R."/>
            <person name="Tan P."/>
            <person name="Li Q."/>
            <person name="Min J."/>
            <person name="Yang Y."/>
            <person name="Wang X."/>
            <person name="Fang X."/>
            <person name="Hall R.S."/>
            <person name="Hofmann A."/>
            <person name="Sternberg P.W."/>
            <person name="Jex A.R."/>
            <person name="Gasser R.B."/>
        </authorList>
    </citation>
    <scope>NUCLEOTIDE SEQUENCE [LARGE SCALE GENOMIC DNA]</scope>
    <source>
        <strain evidence="7">PN_DK_2014</strain>
    </source>
</reference>
<dbReference type="Proteomes" id="UP000031036">
    <property type="component" value="Unassembled WGS sequence"/>
</dbReference>
<evidence type="ECO:0000313" key="8">
    <source>
        <dbReference type="Proteomes" id="UP000031036"/>
    </source>
</evidence>
<keyword evidence="8" id="KW-1185">Reference proteome</keyword>
<evidence type="ECO:0000256" key="2">
    <source>
        <dbReference type="ARBA" id="ARBA00013064"/>
    </source>
</evidence>
<dbReference type="PANTHER" id="PTHR10159">
    <property type="entry name" value="DUAL SPECIFICITY PROTEIN PHOSPHATASE"/>
    <property type="match status" value="1"/>
</dbReference>
<dbReference type="GO" id="GO:0043409">
    <property type="term" value="P:negative regulation of MAPK cascade"/>
    <property type="evidence" value="ECO:0007669"/>
    <property type="project" value="TreeGrafter"/>
</dbReference>
<dbReference type="EC" id="3.1.3.48" evidence="2"/>
<dbReference type="InterPro" id="IPR020422">
    <property type="entry name" value="TYR_PHOSPHATASE_DUAL_dom"/>
</dbReference>
<dbReference type="PROSITE" id="PS00383">
    <property type="entry name" value="TYR_PHOSPHATASE_1"/>
    <property type="match status" value="1"/>
</dbReference>
<comment type="caution">
    <text evidence="7">The sequence shown here is derived from an EMBL/GenBank/DDBJ whole genome shotgun (WGS) entry which is preliminary data.</text>
</comment>
<proteinExistence type="inferred from homology"/>
<dbReference type="Pfam" id="PF00782">
    <property type="entry name" value="DSPc"/>
    <property type="match status" value="1"/>
</dbReference>
<feature type="domain" description="Tyrosine-protein phosphatase" evidence="5">
    <location>
        <begin position="18"/>
        <end position="161"/>
    </location>
</feature>
<keyword evidence="4" id="KW-0904">Protein phosphatase</keyword>
<evidence type="ECO:0000259" key="6">
    <source>
        <dbReference type="PROSITE" id="PS50056"/>
    </source>
</evidence>
<evidence type="ECO:0000256" key="4">
    <source>
        <dbReference type="ARBA" id="ARBA00022912"/>
    </source>
</evidence>
<dbReference type="InterPro" id="IPR000387">
    <property type="entry name" value="Tyr_Pase_dom"/>
</dbReference>
<protein>
    <recommendedName>
        <fullName evidence="2">protein-tyrosine-phosphatase</fullName>
        <ecNumber evidence="2">3.1.3.48</ecNumber>
    </recommendedName>
</protein>